<dbReference type="PROSITE" id="PS51257">
    <property type="entry name" value="PROKAR_LIPOPROTEIN"/>
    <property type="match status" value="1"/>
</dbReference>
<dbReference type="AlphaFoldDB" id="A0A1D9MDL8"/>
<evidence type="ECO:0000313" key="2">
    <source>
        <dbReference type="Proteomes" id="UP000176562"/>
    </source>
</evidence>
<sequence length="152" mass="15872">MNLRAFAAFSLIPLIAACGDNGDMRLYPVSGPIAEASPDKVIPITFEDDDSETSGIISFRLPKPTKVKCKGTWSSVAPKVRTQERGLSLTLSDTGGKYKNATADVGGVNSGEIYAVCGDGIKVQGTFISGSGTQSGTGTVTDTLGNTYKLLF</sequence>
<accession>A0A1D9MDL8</accession>
<dbReference type="KEGG" id="rhp:LPB142_11975"/>
<dbReference type="Proteomes" id="UP000176562">
    <property type="component" value="Chromosome"/>
</dbReference>
<dbReference type="STRING" id="1850250.LPB142_11975"/>
<evidence type="ECO:0000313" key="1">
    <source>
        <dbReference type="EMBL" id="AOZ69952.1"/>
    </source>
</evidence>
<protein>
    <recommendedName>
        <fullName evidence="3">Lipoprotein</fullName>
    </recommendedName>
</protein>
<dbReference type="RefSeq" id="WP_068765813.1">
    <property type="nucleotide sequence ID" value="NZ_CP017781.1"/>
</dbReference>
<keyword evidence="2" id="KW-1185">Reference proteome</keyword>
<gene>
    <name evidence="1" type="ORF">LPB142_11975</name>
</gene>
<dbReference type="EMBL" id="CP017781">
    <property type="protein sequence ID" value="AOZ69952.1"/>
    <property type="molecule type" value="Genomic_DNA"/>
</dbReference>
<evidence type="ECO:0008006" key="3">
    <source>
        <dbReference type="Google" id="ProtNLM"/>
    </source>
</evidence>
<proteinExistence type="predicted"/>
<name>A0A1D9MDL8_9RHOB</name>
<reference evidence="1 2" key="1">
    <citation type="submission" date="2016-10" db="EMBL/GenBank/DDBJ databases">
        <title>Rhodobacter sp. LPB0142, isolated from sea water.</title>
        <authorList>
            <person name="Kim E."/>
            <person name="Yi H."/>
        </authorList>
    </citation>
    <scope>NUCLEOTIDE SEQUENCE [LARGE SCALE GENOMIC DNA]</scope>
    <source>
        <strain evidence="1 2">LPB0142</strain>
    </source>
</reference>
<organism evidence="1 2">
    <name type="scientific">Rhodobacter xanthinilyticus</name>
    <dbReference type="NCBI Taxonomy" id="1850250"/>
    <lineage>
        <taxon>Bacteria</taxon>
        <taxon>Pseudomonadati</taxon>
        <taxon>Pseudomonadota</taxon>
        <taxon>Alphaproteobacteria</taxon>
        <taxon>Rhodobacterales</taxon>
        <taxon>Rhodobacter group</taxon>
        <taxon>Rhodobacter</taxon>
    </lineage>
</organism>